<comment type="catalytic activity">
    <reaction evidence="10 11">
        <text>D-glycero-beta-D-manno-heptose 1-phosphate + ATP + H(+) = ADP-D-glycero-beta-D-manno-heptose + diphosphate</text>
        <dbReference type="Rhea" id="RHEA:27465"/>
        <dbReference type="ChEBI" id="CHEBI:15378"/>
        <dbReference type="ChEBI" id="CHEBI:30616"/>
        <dbReference type="ChEBI" id="CHEBI:33019"/>
        <dbReference type="ChEBI" id="CHEBI:59967"/>
        <dbReference type="ChEBI" id="CHEBI:61593"/>
        <dbReference type="EC" id="2.7.7.70"/>
    </reaction>
</comment>
<dbReference type="NCBIfam" id="TIGR02199">
    <property type="entry name" value="rfaE_dom_II"/>
    <property type="match status" value="1"/>
</dbReference>
<dbReference type="EC" id="2.7.1.167" evidence="11"/>
<evidence type="ECO:0000256" key="11">
    <source>
        <dbReference type="HAMAP-Rule" id="MF_01603"/>
    </source>
</evidence>
<evidence type="ECO:0000256" key="6">
    <source>
        <dbReference type="ARBA" id="ARBA00022777"/>
    </source>
</evidence>
<comment type="catalytic activity">
    <reaction evidence="11">
        <text>D-glycero-beta-D-manno-heptose 7-phosphate + ATP = D-glycero-beta-D-manno-heptose 1,7-bisphosphate + ADP + H(+)</text>
        <dbReference type="Rhea" id="RHEA:27473"/>
        <dbReference type="ChEBI" id="CHEBI:15378"/>
        <dbReference type="ChEBI" id="CHEBI:30616"/>
        <dbReference type="ChEBI" id="CHEBI:60204"/>
        <dbReference type="ChEBI" id="CHEBI:60208"/>
        <dbReference type="ChEBI" id="CHEBI:456216"/>
        <dbReference type="EC" id="2.7.1.167"/>
    </reaction>
</comment>
<dbReference type="GO" id="GO:0005829">
    <property type="term" value="C:cytosol"/>
    <property type="evidence" value="ECO:0007669"/>
    <property type="project" value="TreeGrafter"/>
</dbReference>
<dbReference type="Gene3D" id="3.40.1190.20">
    <property type="match status" value="1"/>
</dbReference>
<dbReference type="GO" id="GO:0016773">
    <property type="term" value="F:phosphotransferase activity, alcohol group as acceptor"/>
    <property type="evidence" value="ECO:0007669"/>
    <property type="project" value="InterPro"/>
</dbReference>
<comment type="pathway">
    <text evidence="11">Nucleotide-sugar biosynthesis; ADP-L-glycero-beta-D-manno-heptose biosynthesis; ADP-L-glycero-beta-D-manno-heptose from D-glycero-beta-D-manno-heptose 7-phosphate: step 3/4.</text>
</comment>
<dbReference type="InterPro" id="IPR014729">
    <property type="entry name" value="Rossmann-like_a/b/a_fold"/>
</dbReference>
<comment type="pathway">
    <text evidence="11">Nucleotide-sugar biosynthesis; ADP-L-glycero-beta-D-manno-heptose biosynthesis; ADP-L-glycero-beta-D-manno-heptose from D-glycero-beta-D-manno-heptose 7-phosphate: step 1/4.</text>
</comment>
<dbReference type="EMBL" id="AAUX01000001">
    <property type="protein sequence ID" value="EAV46959.1"/>
    <property type="molecule type" value="Genomic_DNA"/>
</dbReference>
<dbReference type="EC" id="2.7.7.70" evidence="11"/>
<keyword evidence="3 11" id="KW-0808">Transferase</keyword>
<dbReference type="InterPro" id="IPR011913">
    <property type="entry name" value="RfaE_dom_I"/>
</dbReference>
<dbReference type="SUPFAM" id="SSF52374">
    <property type="entry name" value="Nucleotidylyl transferase"/>
    <property type="match status" value="1"/>
</dbReference>
<keyword evidence="6 11" id="KW-0418">Kinase</keyword>
<dbReference type="GO" id="GO:0033785">
    <property type="term" value="F:heptose 7-phosphate kinase activity"/>
    <property type="evidence" value="ECO:0007669"/>
    <property type="project" value="UniProtKB-UniRule"/>
</dbReference>
<dbReference type="GO" id="GO:0097171">
    <property type="term" value="P:ADP-L-glycero-beta-D-manno-heptose biosynthetic process"/>
    <property type="evidence" value="ECO:0007669"/>
    <property type="project" value="UniProtKB-UniPathway"/>
</dbReference>
<keyword evidence="7 11" id="KW-0067">ATP-binding</keyword>
<comment type="function">
    <text evidence="2 11">Catalyzes the ADP transfer from ATP to D-glycero-beta-D-manno-heptose 1-phosphate, yielding ADP-D-glycero-beta-D-manno-heptose.</text>
</comment>
<comment type="similarity">
    <text evidence="11">In the C-terminal section; belongs to the cytidylyltransferase family.</text>
</comment>
<dbReference type="AlphaFoldDB" id="A0P5Z9"/>
<feature type="domain" description="Carbohydrate kinase PfkB" evidence="12">
    <location>
        <begin position="22"/>
        <end position="311"/>
    </location>
</feature>
<feature type="region of interest" description="Cytidylyltransferase" evidence="11">
    <location>
        <begin position="355"/>
        <end position="483"/>
    </location>
</feature>
<evidence type="ECO:0000313" key="14">
    <source>
        <dbReference type="EMBL" id="EAV46959.1"/>
    </source>
</evidence>
<dbReference type="InterPro" id="IPR023030">
    <property type="entry name" value="Bifunc_HldE"/>
</dbReference>
<evidence type="ECO:0000256" key="3">
    <source>
        <dbReference type="ARBA" id="ARBA00022679"/>
    </source>
</evidence>
<dbReference type="OrthoDB" id="9802794at2"/>
<keyword evidence="15" id="KW-1185">Reference proteome</keyword>
<comment type="function">
    <text evidence="1 11">Catalyzes the phosphorylation of D-glycero-D-manno-heptose 7-phosphate at the C-1 position to selectively form D-glycero-beta-D-manno-heptose-1,7-bisphosphate.</text>
</comment>
<organism evidence="14 15">
    <name type="scientific">Methylophilales bacterium HTCC2181</name>
    <dbReference type="NCBI Taxonomy" id="383631"/>
    <lineage>
        <taxon>Bacteria</taxon>
        <taxon>Pseudomonadati</taxon>
        <taxon>Pseudomonadota</taxon>
        <taxon>Betaproteobacteria</taxon>
        <taxon>Nitrosomonadales</taxon>
        <taxon>OM43 clade</taxon>
    </lineage>
</organism>
<feature type="binding site" evidence="11">
    <location>
        <begin position="204"/>
        <end position="207"/>
    </location>
    <ligand>
        <name>ATP</name>
        <dbReference type="ChEBI" id="CHEBI:30616"/>
    </ligand>
</feature>
<dbReference type="GO" id="GO:0005524">
    <property type="term" value="F:ATP binding"/>
    <property type="evidence" value="ECO:0007669"/>
    <property type="project" value="UniProtKB-UniRule"/>
</dbReference>
<dbReference type="InterPro" id="IPR011914">
    <property type="entry name" value="RfaE_dom_II"/>
</dbReference>
<evidence type="ECO:0000256" key="5">
    <source>
        <dbReference type="ARBA" id="ARBA00022741"/>
    </source>
</evidence>
<dbReference type="NCBIfam" id="TIGR00125">
    <property type="entry name" value="cyt_tran_rel"/>
    <property type="match status" value="1"/>
</dbReference>
<reference evidence="14 15" key="1">
    <citation type="submission" date="2006-11" db="EMBL/GenBank/DDBJ databases">
        <authorList>
            <person name="Giovannoni S."/>
            <person name="Vergin K."/>
            <person name="Ferriera S."/>
            <person name="Johnson J."/>
            <person name="Kravitz S."/>
            <person name="Beeson K."/>
            <person name="Sutton G."/>
            <person name="Rogers Y.-H."/>
            <person name="Friedman R."/>
            <person name="Frazier M."/>
            <person name="Venter J.C."/>
        </authorList>
    </citation>
    <scope>NUCLEOTIDE SEQUENCE [LARGE SCALE GENOMIC DNA]</scope>
    <source>
        <strain evidence="14 15">HTCC2181</strain>
    </source>
</reference>
<keyword evidence="8 11" id="KW-0511">Multifunctional enzyme</keyword>
<evidence type="ECO:0000256" key="8">
    <source>
        <dbReference type="ARBA" id="ARBA00023268"/>
    </source>
</evidence>
<proteinExistence type="inferred from homology"/>
<evidence type="ECO:0000256" key="7">
    <source>
        <dbReference type="ARBA" id="ARBA00022840"/>
    </source>
</evidence>
<name>A0P5Z9_9PROT</name>
<comment type="caution">
    <text evidence="14">The sequence shown here is derived from an EMBL/GenBank/DDBJ whole genome shotgun (WGS) entry which is preliminary data.</text>
</comment>
<gene>
    <name evidence="11" type="primary">hldE</name>
    <name evidence="14" type="ORF">MB2181_02760</name>
</gene>
<dbReference type="HAMAP" id="MF_01603">
    <property type="entry name" value="HldE"/>
    <property type="match status" value="1"/>
</dbReference>
<evidence type="ECO:0000256" key="2">
    <source>
        <dbReference type="ARBA" id="ARBA00003753"/>
    </source>
</evidence>
<evidence type="ECO:0000256" key="10">
    <source>
        <dbReference type="ARBA" id="ARBA00047428"/>
    </source>
</evidence>
<evidence type="ECO:0000256" key="9">
    <source>
        <dbReference type="ARBA" id="ARBA00023277"/>
    </source>
</evidence>
<dbReference type="PANTHER" id="PTHR46969:SF1">
    <property type="entry name" value="BIFUNCTIONAL PROTEIN HLDE"/>
    <property type="match status" value="1"/>
</dbReference>
<sequence length="483" mass="52615">MKQKYTDIIKKKFNSEGQWGLVIGDVMLDKYIFGEVARISPEAPVPILEKKSESYRMGGAANVAANLAGLGIKTYLCGVVGGDHNAELLKNLLKNKSVNYQGLIKSKAITTTKTRIIGGQQQIVRIDEEDACPQLSSSDIKKIIDLISRKPSIIILSDYAKGLLNPNLTQKIIKLANKLNIQVLVDPKGNDIEKYAGATILTPNKKEALELTSGNIESDALLDKRLKLLCTKYKLQYIAMTQGSQGIKLIGPQKSCVIPATELKQVFDVSGAGDTVIATLAAGLIGKMTVHDALELANIAAGIAITKVGTVPVEAHEIVREIEIEHSQQINKIIKPDQLESYLSGLRSAGLKIGFTNGCFDILHAGHVSYLEQAKRKVDHLILGLNSDSSVKKLKGAGRPLVNQDDRARVLCSLESIDTIVIFNENTPIKLIQIIKPDILMKGSDYQTHEVVGNKEVKKWGGKVELVELLAGRSSSKIIKKMT</sequence>
<accession>A0P5Z9</accession>
<dbReference type="InterPro" id="IPR011611">
    <property type="entry name" value="PfkB_dom"/>
</dbReference>
<dbReference type="InterPro" id="IPR029056">
    <property type="entry name" value="Ribokinase-like"/>
</dbReference>
<feature type="region of interest" description="Ribokinase" evidence="11">
    <location>
        <begin position="1"/>
        <end position="331"/>
    </location>
</feature>
<keyword evidence="5 11" id="KW-0547">Nucleotide-binding</keyword>
<dbReference type="Proteomes" id="UP000054262">
    <property type="component" value="Unassembled WGS sequence"/>
</dbReference>
<dbReference type="GO" id="GO:0033786">
    <property type="term" value="F:heptose-1-phosphate adenylyltransferase activity"/>
    <property type="evidence" value="ECO:0007669"/>
    <property type="project" value="UniProtKB-UniRule"/>
</dbReference>
<dbReference type="UniPathway" id="UPA00356">
    <property type="reaction ID" value="UER00437"/>
</dbReference>
<dbReference type="SUPFAM" id="SSF53613">
    <property type="entry name" value="Ribokinase-like"/>
    <property type="match status" value="1"/>
</dbReference>
<evidence type="ECO:0000259" key="12">
    <source>
        <dbReference type="Pfam" id="PF00294"/>
    </source>
</evidence>
<comment type="subunit">
    <text evidence="11">Homodimer.</text>
</comment>
<evidence type="ECO:0000259" key="13">
    <source>
        <dbReference type="Pfam" id="PF01467"/>
    </source>
</evidence>
<evidence type="ECO:0000256" key="1">
    <source>
        <dbReference type="ARBA" id="ARBA00002319"/>
    </source>
</evidence>
<evidence type="ECO:0000313" key="15">
    <source>
        <dbReference type="Proteomes" id="UP000054262"/>
    </source>
</evidence>
<dbReference type="PANTHER" id="PTHR46969">
    <property type="entry name" value="BIFUNCTIONAL PROTEIN HLDE"/>
    <property type="match status" value="1"/>
</dbReference>
<dbReference type="InterPro" id="IPR004821">
    <property type="entry name" value="Cyt_trans-like"/>
</dbReference>
<feature type="active site" evidence="11">
    <location>
        <position position="274"/>
    </location>
</feature>
<comment type="similarity">
    <text evidence="11">In the N-terminal section; belongs to the carbohydrate kinase PfkB family.</text>
</comment>
<dbReference type="Gene3D" id="3.40.50.620">
    <property type="entry name" value="HUPs"/>
    <property type="match status" value="1"/>
</dbReference>
<keyword evidence="4 11" id="KW-0548">Nucleotidyltransferase</keyword>
<keyword evidence="9 11" id="KW-0119">Carbohydrate metabolism</keyword>
<evidence type="ECO:0000256" key="4">
    <source>
        <dbReference type="ARBA" id="ARBA00022695"/>
    </source>
</evidence>
<feature type="domain" description="Cytidyltransferase-like" evidence="13">
    <location>
        <begin position="355"/>
        <end position="465"/>
    </location>
</feature>
<dbReference type="CDD" id="cd01172">
    <property type="entry name" value="RfaE_like"/>
    <property type="match status" value="1"/>
</dbReference>
<protein>
    <recommendedName>
        <fullName evidence="11">Bifunctional protein HldE</fullName>
    </recommendedName>
    <domain>
        <recommendedName>
            <fullName evidence="11">D-beta-D-heptose 7-phosphate kinase</fullName>
            <ecNumber evidence="11">2.7.1.167</ecNumber>
        </recommendedName>
        <alternativeName>
            <fullName evidence="11">D-beta-D-heptose 7-phosphotransferase</fullName>
        </alternativeName>
        <alternativeName>
            <fullName evidence="11">D-glycero-beta-D-manno-heptose-7-phosphate kinase</fullName>
        </alternativeName>
    </domain>
    <domain>
        <recommendedName>
            <fullName evidence="11">D-beta-D-heptose 1-phosphate adenylyltransferase</fullName>
            <ecNumber evidence="11">2.7.7.70</ecNumber>
        </recommendedName>
        <alternativeName>
            <fullName evidence="11">D-glycero-beta-D-manno-heptose 1-phosphate adenylyltransferase</fullName>
        </alternativeName>
    </domain>
</protein>
<dbReference type="Pfam" id="PF00294">
    <property type="entry name" value="PfkB"/>
    <property type="match status" value="1"/>
</dbReference>
<dbReference type="Pfam" id="PF01467">
    <property type="entry name" value="CTP_transf_like"/>
    <property type="match status" value="1"/>
</dbReference>